<dbReference type="AlphaFoldDB" id="T1EY29"/>
<dbReference type="InterPro" id="IPR003119">
    <property type="entry name" value="SAP_A"/>
</dbReference>
<dbReference type="InterPro" id="IPR008139">
    <property type="entry name" value="SaposinB_dom"/>
</dbReference>
<dbReference type="Pfam" id="PF02199">
    <property type="entry name" value="SapA"/>
    <property type="match status" value="1"/>
</dbReference>
<dbReference type="GO" id="GO:0006665">
    <property type="term" value="P:sphingolipid metabolic process"/>
    <property type="evidence" value="ECO:0007669"/>
    <property type="project" value="InterPro"/>
</dbReference>
<dbReference type="PRINTS" id="PR01797">
    <property type="entry name" value="SAPOSIN"/>
</dbReference>
<dbReference type="GO" id="GO:0005615">
    <property type="term" value="C:extracellular space"/>
    <property type="evidence" value="ECO:0000318"/>
    <property type="project" value="GO_Central"/>
</dbReference>
<dbReference type="GeneID" id="20201479"/>
<dbReference type="EMBL" id="AMQM01002353">
    <property type="status" value="NOT_ANNOTATED_CDS"/>
    <property type="molecule type" value="Genomic_DNA"/>
</dbReference>
<reference evidence="11" key="1">
    <citation type="submission" date="2012-12" db="EMBL/GenBank/DDBJ databases">
        <authorList>
            <person name="Hellsten U."/>
            <person name="Grimwood J."/>
            <person name="Chapman J.A."/>
            <person name="Shapiro H."/>
            <person name="Aerts A."/>
            <person name="Otillar R.P."/>
            <person name="Terry A.Y."/>
            <person name="Boore J.L."/>
            <person name="Simakov O."/>
            <person name="Marletaz F."/>
            <person name="Cho S.-J."/>
            <person name="Edsinger-Gonzales E."/>
            <person name="Havlak P."/>
            <person name="Kuo D.-H."/>
            <person name="Larsson T."/>
            <person name="Lv J."/>
            <person name="Arendt D."/>
            <person name="Savage R."/>
            <person name="Osoegawa K."/>
            <person name="de Jong P."/>
            <person name="Lindberg D.R."/>
            <person name="Seaver E.C."/>
            <person name="Weisblat D.A."/>
            <person name="Putnam N.H."/>
            <person name="Grigoriev I.V."/>
            <person name="Rokhsar D.S."/>
        </authorList>
    </citation>
    <scope>NUCLEOTIDE SEQUENCE</scope>
</reference>
<dbReference type="InterPro" id="IPR011001">
    <property type="entry name" value="Saposin-like"/>
</dbReference>
<dbReference type="InterPro" id="IPR008373">
    <property type="entry name" value="Saposin"/>
</dbReference>
<keyword evidence="2" id="KW-0964">Secreted</keyword>
<dbReference type="RefSeq" id="XP_009031570.1">
    <property type="nucleotide sequence ID" value="XM_009033322.1"/>
</dbReference>
<dbReference type="EnsemblMetazoa" id="HelroT166388">
    <property type="protein sequence ID" value="HelroP166388"/>
    <property type="gene ID" value="HelroG166388"/>
</dbReference>
<reference evidence="9 11" key="2">
    <citation type="journal article" date="2013" name="Nature">
        <title>Insights into bilaterian evolution from three spiralian genomes.</title>
        <authorList>
            <person name="Simakov O."/>
            <person name="Marletaz F."/>
            <person name="Cho S.J."/>
            <person name="Edsinger-Gonzales E."/>
            <person name="Havlak P."/>
            <person name="Hellsten U."/>
            <person name="Kuo D.H."/>
            <person name="Larsson T."/>
            <person name="Lv J."/>
            <person name="Arendt D."/>
            <person name="Savage R."/>
            <person name="Osoegawa K."/>
            <person name="de Jong P."/>
            <person name="Grimwood J."/>
            <person name="Chapman J.A."/>
            <person name="Shapiro H."/>
            <person name="Aerts A."/>
            <person name="Otillar R.P."/>
            <person name="Terry A.Y."/>
            <person name="Boore J.L."/>
            <person name="Grigoriev I.V."/>
            <person name="Lindberg D.R."/>
            <person name="Seaver E.C."/>
            <person name="Weisblat D.A."/>
            <person name="Putnam N.H."/>
            <person name="Rokhsar D.S."/>
        </authorList>
    </citation>
    <scope>NUCLEOTIDE SEQUENCE</scope>
</reference>
<feature type="domain" description="Saposin B-type" evidence="7">
    <location>
        <begin position="457"/>
        <end position="538"/>
    </location>
</feature>
<keyword evidence="5" id="KW-1015">Disulfide bond</keyword>
<dbReference type="PROSITE" id="PS51110">
    <property type="entry name" value="SAP_A"/>
    <property type="match status" value="1"/>
</dbReference>
<dbReference type="GO" id="GO:0016020">
    <property type="term" value="C:membrane"/>
    <property type="evidence" value="ECO:0007669"/>
    <property type="project" value="GOC"/>
</dbReference>
<keyword evidence="11" id="KW-1185">Reference proteome</keyword>
<dbReference type="FunFam" id="1.10.225.10:FF:000002">
    <property type="entry name" value="prosaposin isoform X2"/>
    <property type="match status" value="1"/>
</dbReference>
<dbReference type="OMA" id="VWETQKV"/>
<dbReference type="CTD" id="20201479"/>
<dbReference type="InterPro" id="IPR008138">
    <property type="entry name" value="SapB_2"/>
</dbReference>
<accession>T1EY29</accession>
<dbReference type="KEGG" id="hro:HELRODRAFT_166388"/>
<evidence type="ECO:0000256" key="6">
    <source>
        <dbReference type="ARBA" id="ARBA00023180"/>
    </source>
</evidence>
<name>T1EY29_HELRO</name>
<dbReference type="eggNOG" id="KOG1340">
    <property type="taxonomic scope" value="Eukaryota"/>
</dbReference>
<dbReference type="SMART" id="SM00162">
    <property type="entry name" value="SAPA"/>
    <property type="match status" value="1"/>
</dbReference>
<feature type="domain" description="Saposin B-type" evidence="7">
    <location>
        <begin position="60"/>
        <end position="181"/>
    </location>
</feature>
<reference evidence="10" key="3">
    <citation type="submission" date="2015-06" db="UniProtKB">
        <authorList>
            <consortium name="EnsemblMetazoa"/>
        </authorList>
    </citation>
    <scope>IDENTIFICATION</scope>
</reference>
<dbReference type="SUPFAM" id="SSF47862">
    <property type="entry name" value="Saposin"/>
    <property type="match status" value="6"/>
</dbReference>
<feature type="domain" description="Saposin A-type" evidence="8">
    <location>
        <begin position="16"/>
        <end position="56"/>
    </location>
</feature>
<keyword evidence="3" id="KW-0732">Signal</keyword>
<evidence type="ECO:0000313" key="9">
    <source>
        <dbReference type="EMBL" id="ESN90683.1"/>
    </source>
</evidence>
<feature type="domain" description="Saposin B-type" evidence="7">
    <location>
        <begin position="343"/>
        <end position="424"/>
    </location>
</feature>
<dbReference type="PROSITE" id="PS50015">
    <property type="entry name" value="SAP_B"/>
    <property type="match status" value="5"/>
</dbReference>
<dbReference type="PANTHER" id="PTHR11480">
    <property type="entry name" value="SAPOSIN-RELATED"/>
    <property type="match status" value="1"/>
</dbReference>
<keyword evidence="6" id="KW-0325">Glycoprotein</keyword>
<dbReference type="FunCoup" id="T1EY29">
    <property type="interactions" value="713"/>
</dbReference>
<evidence type="ECO:0000256" key="3">
    <source>
        <dbReference type="ARBA" id="ARBA00022729"/>
    </source>
</evidence>
<dbReference type="EMBL" id="AMQM01002352">
    <property type="status" value="NOT_ANNOTATED_CDS"/>
    <property type="molecule type" value="Genomic_DNA"/>
</dbReference>
<organism evidence="10 11">
    <name type="scientific">Helobdella robusta</name>
    <name type="common">Californian leech</name>
    <dbReference type="NCBI Taxonomy" id="6412"/>
    <lineage>
        <taxon>Eukaryota</taxon>
        <taxon>Metazoa</taxon>
        <taxon>Spiralia</taxon>
        <taxon>Lophotrochozoa</taxon>
        <taxon>Annelida</taxon>
        <taxon>Clitellata</taxon>
        <taxon>Hirudinea</taxon>
        <taxon>Rhynchobdellida</taxon>
        <taxon>Glossiphoniidae</taxon>
        <taxon>Helobdella</taxon>
    </lineage>
</organism>
<dbReference type="InParanoid" id="T1EY29"/>
<evidence type="ECO:0000256" key="2">
    <source>
        <dbReference type="ARBA" id="ARBA00022525"/>
    </source>
</evidence>
<dbReference type="OrthoDB" id="69496at2759"/>
<evidence type="ECO:0000256" key="5">
    <source>
        <dbReference type="ARBA" id="ARBA00023157"/>
    </source>
</evidence>
<dbReference type="GO" id="GO:0005764">
    <property type="term" value="C:lysosome"/>
    <property type="evidence" value="ECO:0007669"/>
    <property type="project" value="InterPro"/>
</dbReference>
<sequence length="659" mass="73951">MLEHDGQTKPSLVVSHGKKADLCSTGQKYWCSSLQNAKSCSAFEHCKATAWLNELPPKDDSETCLFCESVVKEVVQFIKQGDTEAKISNALTTLCGLIPDYQTSQEDPKVVCSMLKLCTDNKKIKEVSVAGSPECEDCIKFVGDIKVKLFGDAQKAKIIKELKKYICNNLIIGQPECNDIVDKLVPKVLDDLGEKFVPEKICRGFCKSGVATDGIDAEQLLMQKVIVMYVNIESSGSSDQCHICKEVFDDLQNLVKDKSTQTLLNDLCEIIVDDYSTFLYEFLVNELDSSTRCHFFGFCSSNNANNNIKEDNSLKFLPYAIISQGLQQQQQKKLPQQQPAKVADSTCEICKYIIDEIKKYIGENATKERIIDTLDKICYKIPEKYERNCLDFVDKYGKPLVDLLIKGISSHDVCESINLCLQGQHTFPMANLLQGHLLQPPKQSQQPQQPQQPAKITDTSCEICKYIIDEIKKYIGSNTTEEKIIEALDRICGKVPKSYEKKCLEWVKNYGKMLVELLLKGLSSEDVCQSINLCLQNDVAPNIPSPANGKCEVCEIALQYIDSLLDQNATIARVETIVKRVCTLMPSSMRAECSQIVDEFGGLIIHYVANHLNPHQICKALNLCESRAKLYYKCIGGPSYWLKTIARSTFGIKMINRLV</sequence>
<evidence type="ECO:0000256" key="1">
    <source>
        <dbReference type="ARBA" id="ARBA00004613"/>
    </source>
</evidence>
<protein>
    <recommendedName>
        <fullName evidence="12">Prosaposin</fullName>
    </recommendedName>
</protein>
<dbReference type="Proteomes" id="UP000015101">
    <property type="component" value="Unassembled WGS sequence"/>
</dbReference>
<evidence type="ECO:0000313" key="10">
    <source>
        <dbReference type="EnsemblMetazoa" id="HelroP166388"/>
    </source>
</evidence>
<dbReference type="HOGENOM" id="CLU_416378_0_0_1"/>
<dbReference type="SMART" id="SM00741">
    <property type="entry name" value="SapB"/>
    <property type="match status" value="6"/>
</dbReference>
<keyword evidence="4" id="KW-0677">Repeat</keyword>
<evidence type="ECO:0000259" key="7">
    <source>
        <dbReference type="PROSITE" id="PS50015"/>
    </source>
</evidence>
<comment type="subcellular location">
    <subcellularLocation>
        <location evidence="1">Secreted</location>
    </subcellularLocation>
</comment>
<dbReference type="Gene3D" id="1.10.225.10">
    <property type="entry name" value="Saposin-like"/>
    <property type="match status" value="6"/>
</dbReference>
<dbReference type="STRING" id="6412.T1EY29"/>
<dbReference type="InterPro" id="IPR051428">
    <property type="entry name" value="Sphingo_Act-Surfact_Prot"/>
</dbReference>
<feature type="domain" description="Saposin B-type" evidence="7">
    <location>
        <begin position="547"/>
        <end position="628"/>
    </location>
</feature>
<dbReference type="EMBL" id="KB097753">
    <property type="protein sequence ID" value="ESN90683.1"/>
    <property type="molecule type" value="Genomic_DNA"/>
</dbReference>
<evidence type="ECO:0000259" key="8">
    <source>
        <dbReference type="PROSITE" id="PS51110"/>
    </source>
</evidence>
<evidence type="ECO:0000313" key="11">
    <source>
        <dbReference type="Proteomes" id="UP000015101"/>
    </source>
</evidence>
<evidence type="ECO:0000256" key="4">
    <source>
        <dbReference type="ARBA" id="ARBA00022737"/>
    </source>
</evidence>
<gene>
    <name evidence="10" type="primary">20201479</name>
    <name evidence="9" type="ORF">HELRODRAFT_166388</name>
</gene>
<dbReference type="InterPro" id="IPR007856">
    <property type="entry name" value="SapB_1"/>
</dbReference>
<feature type="domain" description="Saposin B-type" evidence="7">
    <location>
        <begin position="263"/>
        <end position="303"/>
    </location>
</feature>
<evidence type="ECO:0008006" key="12">
    <source>
        <dbReference type="Google" id="ProtNLM"/>
    </source>
</evidence>
<dbReference type="Pfam" id="PF03489">
    <property type="entry name" value="SapB_2"/>
    <property type="match status" value="3"/>
</dbReference>
<dbReference type="PANTHER" id="PTHR11480:SF3">
    <property type="entry name" value="BCDNA.GH08312"/>
    <property type="match status" value="1"/>
</dbReference>
<dbReference type="Pfam" id="PF05184">
    <property type="entry name" value="SapB_1"/>
    <property type="match status" value="4"/>
</dbReference>
<proteinExistence type="predicted"/>